<evidence type="ECO:0008006" key="4">
    <source>
        <dbReference type="Google" id="ProtNLM"/>
    </source>
</evidence>
<dbReference type="InterPro" id="IPR052761">
    <property type="entry name" value="Fungal_Detox/Toxin_TFs"/>
</dbReference>
<reference evidence="2 3" key="1">
    <citation type="submission" date="2017-10" db="EMBL/GenBank/DDBJ databases">
        <title>Comparative genomics in systemic dimorphic fungi from Ajellomycetaceae.</title>
        <authorList>
            <person name="Munoz J.F."/>
            <person name="Mcewen J.G."/>
            <person name="Clay O.K."/>
            <person name="Cuomo C.A."/>
        </authorList>
    </citation>
    <scope>NUCLEOTIDE SEQUENCE [LARGE SCALE GENOMIC DNA]</scope>
    <source>
        <strain evidence="2 3">UAMH7299</strain>
    </source>
</reference>
<dbReference type="Proteomes" id="UP000224634">
    <property type="component" value="Unassembled WGS sequence"/>
</dbReference>
<evidence type="ECO:0000313" key="2">
    <source>
        <dbReference type="EMBL" id="PGH20097.1"/>
    </source>
</evidence>
<dbReference type="PANTHER" id="PTHR47425">
    <property type="entry name" value="FARB-RELATED"/>
    <property type="match status" value="1"/>
</dbReference>
<dbReference type="AlphaFoldDB" id="A0A2B7YHK5"/>
<keyword evidence="3" id="KW-1185">Reference proteome</keyword>
<evidence type="ECO:0000256" key="1">
    <source>
        <dbReference type="SAM" id="MobiDB-lite"/>
    </source>
</evidence>
<accession>A0A2B7YHK5</accession>
<sequence length="687" mass="77085">MHERTSQSSNLDTSDISRSSPTSSHSQAASISQLPNAINRPFEVDTDVNDTSTSALMLMEGCPAFATDAESLTLDFGAELQGQHPQNHVLPLANEHISTSHFGYANHPSDCSLTDDTLGDILNGQPLPDDVDSMTIQSSWRDMARPDKSSTENTQWERDCCCNPPCTSTLPWVATWCRRDLDKMTLTKLIDSKAYSIPSSETIDWHLKYFFQFKHSLLPVVNEWEIYCLLHSQPIADTEMVRPISLALFYAIMFSGSTMATKEEAAEAGFATVLAMRRTFYTRAKILYEAGCETGSMQKVQICLLLSTSTRPTFENGVIPREHWLLEAQHILNVANVPYLLSQTSLPPRQLSRWKLLYSCCIQRVLAFLLGSQRVNVASSIALEIPSISLRDLYEELKVPWYLSVEAKRKLASLFLAKIDLFRHITLICNIIIRHSGQHVTSMVSSLPRPYKRSIMGELEECEGAVSDWRVQYDYYFQDVSDNSNPPDRSELPWITQRSFLKLTYEFVISTLHQIGITFGSSKVTPWASKLKEASHQALLESAKATTTIVGQLISWDALRYLPSAAVKCIFVPFTINGLAMKASISAHGPTVYGMSTCLKALEDLSERYDDVDFFLQLHRVTLSLVHQSILQEGLRLEHNKLVDSTQLPIPVTHDTGEMFSLGQTDAYSQVLKLHARILSTGKPELV</sequence>
<dbReference type="CDD" id="cd12148">
    <property type="entry name" value="fungal_TF_MHR"/>
    <property type="match status" value="1"/>
</dbReference>
<feature type="compositionally biased region" description="Low complexity" evidence="1">
    <location>
        <begin position="12"/>
        <end position="33"/>
    </location>
</feature>
<dbReference type="OrthoDB" id="4117425at2759"/>
<protein>
    <recommendedName>
        <fullName evidence="4">Transcription factor domain-containing protein</fullName>
    </recommendedName>
</protein>
<dbReference type="STRING" id="1447883.A0A2B7YHK5"/>
<feature type="region of interest" description="Disordered" evidence="1">
    <location>
        <begin position="1"/>
        <end position="37"/>
    </location>
</feature>
<dbReference type="PANTHER" id="PTHR47425:SF2">
    <property type="entry name" value="FARB-RELATED"/>
    <property type="match status" value="1"/>
</dbReference>
<proteinExistence type="predicted"/>
<feature type="compositionally biased region" description="Polar residues" evidence="1">
    <location>
        <begin position="1"/>
        <end position="11"/>
    </location>
</feature>
<gene>
    <name evidence="2" type="ORF">AJ80_03665</name>
</gene>
<organism evidence="2 3">
    <name type="scientific">Polytolypa hystricis (strain UAMH7299)</name>
    <dbReference type="NCBI Taxonomy" id="1447883"/>
    <lineage>
        <taxon>Eukaryota</taxon>
        <taxon>Fungi</taxon>
        <taxon>Dikarya</taxon>
        <taxon>Ascomycota</taxon>
        <taxon>Pezizomycotina</taxon>
        <taxon>Eurotiomycetes</taxon>
        <taxon>Eurotiomycetidae</taxon>
        <taxon>Onygenales</taxon>
        <taxon>Onygenales incertae sedis</taxon>
        <taxon>Polytolypa</taxon>
    </lineage>
</organism>
<evidence type="ECO:0000313" key="3">
    <source>
        <dbReference type="Proteomes" id="UP000224634"/>
    </source>
</evidence>
<dbReference type="EMBL" id="PDNA01000042">
    <property type="protein sequence ID" value="PGH20097.1"/>
    <property type="molecule type" value="Genomic_DNA"/>
</dbReference>
<name>A0A2B7YHK5_POLH7</name>
<comment type="caution">
    <text evidence="2">The sequence shown here is derived from an EMBL/GenBank/DDBJ whole genome shotgun (WGS) entry which is preliminary data.</text>
</comment>